<comment type="caution">
    <text evidence="1">The sequence shown here is derived from an EMBL/GenBank/DDBJ whole genome shotgun (WGS) entry which is preliminary data.</text>
</comment>
<reference evidence="1 2" key="1">
    <citation type="submission" date="2024-02" db="EMBL/GenBank/DDBJ databases">
        <title>Deinococcus xinjiangensis NBRC 107630.</title>
        <authorList>
            <person name="Ichikawa N."/>
            <person name="Katano-Makiyama Y."/>
            <person name="Hidaka K."/>
        </authorList>
    </citation>
    <scope>NUCLEOTIDE SEQUENCE [LARGE SCALE GENOMIC DNA]</scope>
    <source>
        <strain evidence="1 2">NBRC 107630</strain>
    </source>
</reference>
<proteinExistence type="predicted"/>
<keyword evidence="2" id="KW-1185">Reference proteome</keyword>
<evidence type="ECO:0008006" key="3">
    <source>
        <dbReference type="Google" id="ProtNLM"/>
    </source>
</evidence>
<dbReference type="EMBL" id="BAABRN010000061">
    <property type="protein sequence ID" value="GAA5503702.1"/>
    <property type="molecule type" value="Genomic_DNA"/>
</dbReference>
<dbReference type="Proteomes" id="UP001458946">
    <property type="component" value="Unassembled WGS sequence"/>
</dbReference>
<dbReference type="RefSeq" id="WP_353543673.1">
    <property type="nucleotide sequence ID" value="NZ_BAABRN010000061.1"/>
</dbReference>
<evidence type="ECO:0000313" key="1">
    <source>
        <dbReference type="EMBL" id="GAA5503702.1"/>
    </source>
</evidence>
<dbReference type="SUPFAM" id="SSF48150">
    <property type="entry name" value="DNA-glycosylase"/>
    <property type="match status" value="1"/>
</dbReference>
<protein>
    <recommendedName>
        <fullName evidence="3">DNA-3-methyladenine glycosylase 2 family protein</fullName>
    </recommendedName>
</protein>
<dbReference type="Gene3D" id="1.10.340.30">
    <property type="entry name" value="Hypothetical protein, domain 2"/>
    <property type="match status" value="1"/>
</dbReference>
<gene>
    <name evidence="1" type="ORF">Dxin01_03462</name>
</gene>
<evidence type="ECO:0000313" key="2">
    <source>
        <dbReference type="Proteomes" id="UP001458946"/>
    </source>
</evidence>
<dbReference type="InterPro" id="IPR011257">
    <property type="entry name" value="DNA_glycosylase"/>
</dbReference>
<accession>A0ABP9VEQ4</accession>
<name>A0ABP9VEQ4_9DEIO</name>
<organism evidence="1 2">
    <name type="scientific">Deinococcus xinjiangensis</name>
    <dbReference type="NCBI Taxonomy" id="457454"/>
    <lineage>
        <taxon>Bacteria</taxon>
        <taxon>Thermotogati</taxon>
        <taxon>Deinococcota</taxon>
        <taxon>Deinococci</taxon>
        <taxon>Deinococcales</taxon>
        <taxon>Deinococcaceae</taxon>
        <taxon>Deinococcus</taxon>
    </lineage>
</organism>
<sequence length="139" mass="15788">MIFTAFISRVSSLLLKWRAGALLRMPLAHARKIKQAIYGQYGGEWQGLPAFPEPRDLAHLSEKDWLELIPNARKARALSEITSAFQGVTTRELVERPYGEVQRWLRGIDGIGEWSALFILVRGLGRLEISWCKTKKVPS</sequence>